<feature type="region of interest" description="Disordered" evidence="1">
    <location>
        <begin position="17"/>
        <end position="50"/>
    </location>
</feature>
<sequence>MIILLVAYIIQVDRCSADDPPPPAADPSPPAAETTTEATDSAAIDPNASSDDKLSTFNQCKTLVGKTLTDIRAGTGMMLRTLGHATLAVMSALFGTYNGAVWTTAVTGETVASGLNLVNNVTGRVALVGDVTSGIANLATEAATTFRKNAENNIENRKLMVKELESRLDNFHPESEAFLVSPVANKVDEEVKTEVVTAATTDNVAAAAA</sequence>
<feature type="signal peptide" evidence="2">
    <location>
        <begin position="1"/>
        <end position="17"/>
    </location>
</feature>
<accession>A0A9P0J8D6</accession>
<dbReference type="AlphaFoldDB" id="A0A9P0J8D6"/>
<name>A0A9P0J8D6_APHGO</name>
<feature type="compositionally biased region" description="Pro residues" evidence="1">
    <location>
        <begin position="19"/>
        <end position="30"/>
    </location>
</feature>
<evidence type="ECO:0000256" key="1">
    <source>
        <dbReference type="SAM" id="MobiDB-lite"/>
    </source>
</evidence>
<proteinExistence type="predicted"/>
<protein>
    <submittedName>
        <fullName evidence="3">Uncharacterized protein</fullName>
    </submittedName>
</protein>
<feature type="compositionally biased region" description="Low complexity" evidence="1">
    <location>
        <begin position="31"/>
        <end position="43"/>
    </location>
</feature>
<reference evidence="3" key="1">
    <citation type="submission" date="2022-02" db="EMBL/GenBank/DDBJ databases">
        <authorList>
            <person name="King R."/>
        </authorList>
    </citation>
    <scope>NUCLEOTIDE SEQUENCE</scope>
</reference>
<feature type="chain" id="PRO_5040493852" evidence="2">
    <location>
        <begin position="18"/>
        <end position="209"/>
    </location>
</feature>
<reference evidence="3" key="2">
    <citation type="submission" date="2022-10" db="EMBL/GenBank/DDBJ databases">
        <authorList>
            <consortium name="ENA_rothamsted_submissions"/>
            <consortium name="culmorum"/>
            <person name="King R."/>
        </authorList>
    </citation>
    <scope>NUCLEOTIDE SEQUENCE</scope>
</reference>
<dbReference type="EMBL" id="OU899036">
    <property type="protein sequence ID" value="CAH1731856.1"/>
    <property type="molecule type" value="Genomic_DNA"/>
</dbReference>
<evidence type="ECO:0000313" key="4">
    <source>
        <dbReference type="Proteomes" id="UP001154329"/>
    </source>
</evidence>
<keyword evidence="4" id="KW-1185">Reference proteome</keyword>
<keyword evidence="2" id="KW-0732">Signal</keyword>
<dbReference type="Proteomes" id="UP001154329">
    <property type="component" value="Chromosome 3"/>
</dbReference>
<evidence type="ECO:0000313" key="3">
    <source>
        <dbReference type="EMBL" id="CAH1731856.1"/>
    </source>
</evidence>
<gene>
    <name evidence="3" type="ORF">APHIGO_LOCUS8490</name>
</gene>
<evidence type="ECO:0000256" key="2">
    <source>
        <dbReference type="SAM" id="SignalP"/>
    </source>
</evidence>
<organism evidence="3 4">
    <name type="scientific">Aphis gossypii</name>
    <name type="common">Cotton aphid</name>
    <dbReference type="NCBI Taxonomy" id="80765"/>
    <lineage>
        <taxon>Eukaryota</taxon>
        <taxon>Metazoa</taxon>
        <taxon>Ecdysozoa</taxon>
        <taxon>Arthropoda</taxon>
        <taxon>Hexapoda</taxon>
        <taxon>Insecta</taxon>
        <taxon>Pterygota</taxon>
        <taxon>Neoptera</taxon>
        <taxon>Paraneoptera</taxon>
        <taxon>Hemiptera</taxon>
        <taxon>Sternorrhyncha</taxon>
        <taxon>Aphidomorpha</taxon>
        <taxon>Aphidoidea</taxon>
        <taxon>Aphididae</taxon>
        <taxon>Aphidini</taxon>
        <taxon>Aphis</taxon>
        <taxon>Aphis</taxon>
    </lineage>
</organism>